<dbReference type="AlphaFoldDB" id="A0A174KD56"/>
<sequence>MKKKERVKDYGKLIIDLVDKIDDQNKLKRIYQFVKYIYVHF</sequence>
<organism evidence="1 2">
    <name type="scientific">Anaerobutyricum hallii</name>
    <dbReference type="NCBI Taxonomy" id="39488"/>
    <lineage>
        <taxon>Bacteria</taxon>
        <taxon>Bacillati</taxon>
        <taxon>Bacillota</taxon>
        <taxon>Clostridia</taxon>
        <taxon>Lachnospirales</taxon>
        <taxon>Lachnospiraceae</taxon>
        <taxon>Anaerobutyricum</taxon>
    </lineage>
</organism>
<dbReference type="EMBL" id="CYZL01000039">
    <property type="protein sequence ID" value="CUP07240.1"/>
    <property type="molecule type" value="Genomic_DNA"/>
</dbReference>
<name>A0A174KD56_9FIRM</name>
<evidence type="ECO:0000313" key="2">
    <source>
        <dbReference type="Proteomes" id="UP000095679"/>
    </source>
</evidence>
<protein>
    <submittedName>
        <fullName evidence="1">Uncharacterized protein</fullName>
    </submittedName>
</protein>
<proteinExistence type="predicted"/>
<evidence type="ECO:0000313" key="1">
    <source>
        <dbReference type="EMBL" id="CUP07240.1"/>
    </source>
</evidence>
<reference evidence="1 2" key="1">
    <citation type="submission" date="2015-09" db="EMBL/GenBank/DDBJ databases">
        <authorList>
            <consortium name="Pathogen Informatics"/>
        </authorList>
    </citation>
    <scope>NUCLEOTIDE SEQUENCE [LARGE SCALE GENOMIC DNA]</scope>
    <source>
        <strain evidence="1 2">2789STDY5834835</strain>
    </source>
</reference>
<dbReference type="Proteomes" id="UP000095679">
    <property type="component" value="Unassembled WGS sequence"/>
</dbReference>
<gene>
    <name evidence="1" type="ORF">ERS852450_03014</name>
</gene>
<accession>A0A174KD56</accession>
<dbReference type="RefSeq" id="WP_412204657.1">
    <property type="nucleotide sequence ID" value="NZ_JBKUDT010000001.1"/>
</dbReference>